<sequence length="34" mass="3577">MAAENLQLGRTVIVDSVNATEITRQAFAATSLNA</sequence>
<dbReference type="EMBL" id="ASXJ01000024">
    <property type="protein sequence ID" value="ERM03285.1"/>
    <property type="molecule type" value="Genomic_DNA"/>
</dbReference>
<name>U4VBB1_9HYPH</name>
<comment type="caution">
    <text evidence="1">The sequence shown here is derived from an EMBL/GenBank/DDBJ whole genome shotgun (WGS) entry which is preliminary data.</text>
</comment>
<dbReference type="Proteomes" id="UP000016842">
    <property type="component" value="Unassembled WGS sequence"/>
</dbReference>
<evidence type="ECO:0000313" key="1">
    <source>
        <dbReference type="EMBL" id="ERM03285.1"/>
    </source>
</evidence>
<protein>
    <submittedName>
        <fullName evidence="1">Uncharacterized protein</fullName>
    </submittedName>
</protein>
<evidence type="ECO:0000313" key="2">
    <source>
        <dbReference type="Proteomes" id="UP000016842"/>
    </source>
</evidence>
<organism evidence="1 2">
    <name type="scientific">Brucella intermedia 229E</name>
    <dbReference type="NCBI Taxonomy" id="1337887"/>
    <lineage>
        <taxon>Bacteria</taxon>
        <taxon>Pseudomonadati</taxon>
        <taxon>Pseudomonadota</taxon>
        <taxon>Alphaproteobacteria</taxon>
        <taxon>Hyphomicrobiales</taxon>
        <taxon>Brucellaceae</taxon>
        <taxon>Brucella/Ochrobactrum group</taxon>
        <taxon>Brucella</taxon>
    </lineage>
</organism>
<dbReference type="AlphaFoldDB" id="U4VBB1"/>
<accession>U4VBB1</accession>
<proteinExistence type="predicted"/>
<gene>
    <name evidence="1" type="ORF">Q644_11995</name>
</gene>
<reference evidence="1 2" key="1">
    <citation type="journal article" date="2014" name="FEMS Microbiol. Lett.">
        <title>Genome sequencing analysis reveals virulence-related gene content of Ochrobactrum intermedium strain 229E, a urease-positive strain isolated from the human gastric niche.</title>
        <authorList>
            <person name="Kulkarni G.J."/>
            <person name="Shetty S."/>
            <person name="Dharne M.S."/>
            <person name="Shouche Y.S."/>
        </authorList>
    </citation>
    <scope>NUCLEOTIDE SEQUENCE [LARGE SCALE GENOMIC DNA]</scope>
    <source>
        <strain evidence="1 2">229E</strain>
    </source>
</reference>